<organism evidence="2 3">
    <name type="scientific">Kordia periserrulae</name>
    <dbReference type="NCBI Taxonomy" id="701523"/>
    <lineage>
        <taxon>Bacteria</taxon>
        <taxon>Pseudomonadati</taxon>
        <taxon>Bacteroidota</taxon>
        <taxon>Flavobacteriia</taxon>
        <taxon>Flavobacteriales</taxon>
        <taxon>Flavobacteriaceae</taxon>
        <taxon>Kordia</taxon>
    </lineage>
</organism>
<dbReference type="PROSITE" id="PS51257">
    <property type="entry name" value="PROKAR_LIPOPROTEIN"/>
    <property type="match status" value="1"/>
</dbReference>
<evidence type="ECO:0000313" key="2">
    <source>
        <dbReference type="EMBL" id="PTX62251.1"/>
    </source>
</evidence>
<dbReference type="InterPro" id="IPR025970">
    <property type="entry name" value="SusE"/>
</dbReference>
<dbReference type="EMBL" id="QBKT01000003">
    <property type="protein sequence ID" value="PTX62251.1"/>
    <property type="molecule type" value="Genomic_DNA"/>
</dbReference>
<gene>
    <name evidence="2" type="ORF">C8N46_103351</name>
</gene>
<name>A0A2T6C1R2_9FLAO</name>
<comment type="caution">
    <text evidence="2">The sequence shown here is derived from an EMBL/GenBank/DDBJ whole genome shotgun (WGS) entry which is preliminary data.</text>
</comment>
<keyword evidence="3" id="KW-1185">Reference proteome</keyword>
<dbReference type="RefSeq" id="WP_108114457.1">
    <property type="nucleotide sequence ID" value="NZ_QBKT01000003.1"/>
</dbReference>
<dbReference type="OrthoDB" id="975117at2"/>
<feature type="domain" description="SusE outer membrane protein" evidence="1">
    <location>
        <begin position="38"/>
        <end position="137"/>
    </location>
</feature>
<evidence type="ECO:0000259" key="1">
    <source>
        <dbReference type="Pfam" id="PF14292"/>
    </source>
</evidence>
<dbReference type="Pfam" id="PF14292">
    <property type="entry name" value="SusE"/>
    <property type="match status" value="1"/>
</dbReference>
<proteinExistence type="predicted"/>
<protein>
    <submittedName>
        <fullName evidence="2">SusE-like outer membrane protein</fullName>
    </submittedName>
</protein>
<dbReference type="Proteomes" id="UP000244090">
    <property type="component" value="Unassembled WGS sequence"/>
</dbReference>
<dbReference type="Gene3D" id="2.60.40.3620">
    <property type="match status" value="2"/>
</dbReference>
<accession>A0A2T6C1R2</accession>
<dbReference type="AlphaFoldDB" id="A0A2T6C1R2"/>
<reference evidence="2 3" key="1">
    <citation type="submission" date="2018-04" db="EMBL/GenBank/DDBJ databases">
        <title>Genomic Encyclopedia of Archaeal and Bacterial Type Strains, Phase II (KMG-II): from individual species to whole genera.</title>
        <authorList>
            <person name="Goeker M."/>
        </authorList>
    </citation>
    <scope>NUCLEOTIDE SEQUENCE [LARGE SCALE GENOMIC DNA]</scope>
    <source>
        <strain evidence="2 3">DSM 25731</strain>
    </source>
</reference>
<evidence type="ECO:0000313" key="3">
    <source>
        <dbReference type="Proteomes" id="UP000244090"/>
    </source>
</evidence>
<sequence>MKKKYVQIITLFVIALVGLISCQKEENLQPEGEWTLSAPVITAPTETTSIILDETTPNETITFTWDAAESSAGYAVTYEVMIDTLGTTDFSTPILATASSNNGTETSVSITYEAINEALAYGGYPANSEATISFAVKANSLSKSSIATGDMSVTRFENEIVPTKLYISGTATENNNNLAEAIVMRRLTDTNGLNANIHEVYTSLIGGETYKFYSERSLPALVYGGSEGNLELFGDGIVAENDGQYRIRINLDTNTYELLQINYWGMVGSPVQGGWGGDEPLQYQGNGIWQASINLENTGGFVFRANGDWAYLLKRVVGTPNTLVLENDATNQGLSIEDIPNDLTGLYIVTLDLSAENYSYSFEEDNTVIYPIATPSQLFLFENGTMIYEFSKDGDVFSSNEFIPMQASNSYTLNSAMDGSGVSYSVNANLAETVNADGDRVSDDLTLFENSNTFTVSNDRALRFSIDFSVPQLNWTFYNFKLFHWQIWDDRVETQMNYSHPNTYTITVDLTAGYDSKFISPWDFDLGSDNPSALSGNLINGGGSNLVNITTDGTYTVTIILANDYQTGTYEFAP</sequence>